<name>H8FVU2_MAGML</name>
<dbReference type="RefSeq" id="WP_002730175.1">
    <property type="nucleotide sequence ID" value="NZ_CAHP01000034.1"/>
</dbReference>
<organism evidence="4 5">
    <name type="scientific">Magnetospirillum molischianum DSM 120</name>
    <dbReference type="NCBI Taxonomy" id="1150626"/>
    <lineage>
        <taxon>Bacteria</taxon>
        <taxon>Pseudomonadati</taxon>
        <taxon>Pseudomonadota</taxon>
        <taxon>Alphaproteobacteria</taxon>
        <taxon>Rhodospirillales</taxon>
        <taxon>Rhodospirillaceae</taxon>
        <taxon>Magnetospirillum</taxon>
    </lineage>
</organism>
<evidence type="ECO:0000313" key="5">
    <source>
        <dbReference type="Proteomes" id="UP000004169"/>
    </source>
</evidence>
<dbReference type="OrthoDB" id="279005at2"/>
<evidence type="ECO:0000256" key="1">
    <source>
        <dbReference type="SAM" id="MobiDB-lite"/>
    </source>
</evidence>
<feature type="region of interest" description="Disordered" evidence="1">
    <location>
        <begin position="260"/>
        <end position="281"/>
    </location>
</feature>
<evidence type="ECO:0000259" key="2">
    <source>
        <dbReference type="Pfam" id="PF03432"/>
    </source>
</evidence>
<dbReference type="NCBIfam" id="NF041893">
    <property type="entry name" value="TraI_MobP_relax"/>
    <property type="match status" value="1"/>
</dbReference>
<dbReference type="Pfam" id="PF22863">
    <property type="entry name" value="TraI_middle"/>
    <property type="match status" value="1"/>
</dbReference>
<dbReference type="eggNOG" id="COG3843">
    <property type="taxonomic scope" value="Bacteria"/>
</dbReference>
<dbReference type="Proteomes" id="UP000004169">
    <property type="component" value="Unassembled WGS sequence"/>
</dbReference>
<gene>
    <name evidence="4" type="ORF">PHAMO_40041</name>
</gene>
<keyword evidence="5" id="KW-1185">Reference proteome</keyword>
<feature type="domain" description="TraI-like middle" evidence="3">
    <location>
        <begin position="174"/>
        <end position="264"/>
    </location>
</feature>
<dbReference type="InterPro" id="IPR005094">
    <property type="entry name" value="Endonuclease_MobA/VirD2"/>
</dbReference>
<evidence type="ECO:0000259" key="3">
    <source>
        <dbReference type="Pfam" id="PF22863"/>
    </source>
</evidence>
<dbReference type="InterPro" id="IPR054462">
    <property type="entry name" value="TraI_M"/>
</dbReference>
<proteinExistence type="predicted"/>
<feature type="domain" description="MobA/VirD2-like nuclease" evidence="2">
    <location>
        <begin position="43"/>
        <end position="159"/>
    </location>
</feature>
<feature type="compositionally biased region" description="Pro residues" evidence="1">
    <location>
        <begin position="566"/>
        <end position="578"/>
    </location>
</feature>
<comment type="caution">
    <text evidence="4">The sequence shown here is derived from an EMBL/GenBank/DDBJ whole genome shotgun (WGS) entry which is preliminary data.</text>
</comment>
<reference evidence="4 5" key="1">
    <citation type="journal article" date="2012" name="J. Bacteriol.">
        <title>Draft Genome Sequence of the Purple Photosynthetic Bacterium Phaeospirillum molischianum DSM120, a Particularly Versatile Bacterium.</title>
        <authorList>
            <person name="Duquesne K."/>
            <person name="Prima V."/>
            <person name="Ji B."/>
            <person name="Rouy Z."/>
            <person name="Medigue C."/>
            <person name="Talla E."/>
            <person name="Sturgis J.N."/>
        </authorList>
    </citation>
    <scope>NUCLEOTIDE SEQUENCE [LARGE SCALE GENOMIC DNA]</scope>
    <source>
        <strain evidence="5">DSM120</strain>
    </source>
</reference>
<accession>H8FVU2</accession>
<feature type="region of interest" description="Disordered" evidence="1">
    <location>
        <begin position="560"/>
        <end position="588"/>
    </location>
</feature>
<dbReference type="Pfam" id="PF03432">
    <property type="entry name" value="Relaxase"/>
    <property type="match status" value="1"/>
</dbReference>
<evidence type="ECO:0000313" key="4">
    <source>
        <dbReference type="EMBL" id="CCG42480.1"/>
    </source>
</evidence>
<dbReference type="EMBL" id="CAHP01000034">
    <property type="protein sequence ID" value="CCG42480.1"/>
    <property type="molecule type" value="Genomic_DNA"/>
</dbReference>
<dbReference type="AlphaFoldDB" id="H8FVU2"/>
<protein>
    <submittedName>
        <fullName evidence="4">TraI protein</fullName>
    </submittedName>
</protein>
<dbReference type="STRING" id="1150626.PHAMO_40041"/>
<dbReference type="InterPro" id="IPR049751">
    <property type="entry name" value="TraI/MobA_relaxases"/>
</dbReference>
<sequence length="588" mass="65146">MIAKKIAKKPETRDDYSHLGRYVAAAREKGEKLDRFWIVGCDAGTDLADLDTALIEIEATRAFNSKLTDRTYHLVVSFNAGEQEKLSLADLQDIERAFAEALGFAEHQRVAGTHINTDNFHLHVAYNKIHPTTHRCHTPHRDFFTLSKVARAMEQKYGLKVDRGIGAEPNPVSAKARDYEARTWQQSFERHLIEHKVEILAIIGTASSWAELHQGLAEYDAEIRKRGAGLVIRRIDGAGAIKASALDRSCSLKNLEQRLGPYEPPGLEQKPQPRTPRKPYLAKPMTCHPATSKLWRTWRQEKQSGFLRRHLFNIRSWRDYLMADAHKDALALAISVTHREFLHLLIGDDPAPRREVPRSIRPALEGWLAAAPWRHPAITGIGKDDLATLGLKGDTKGRALFPLRDDDGHVWAIHAIDESGRSCTIGDATRPGLRHVLDPAGRLDAPEPHAGPILLSTDAIAASLARTGTDQPALLVGRDADLPHTATALKDRHPQAAIEILTPTASPEAEAAARAVGGRVVRCDRFQILANRVARQLSERQTVAIDPDLAHAMGAFVETALTPDQAKPPPPRPRPIPLAPRMEKAHVR</sequence>